<proteinExistence type="predicted"/>
<gene>
    <name evidence="1" type="ORF">CTOB1V02_LOCUS16381</name>
</gene>
<dbReference type="AlphaFoldDB" id="A0A7R8X2D0"/>
<reference evidence="1" key="1">
    <citation type="submission" date="2020-11" db="EMBL/GenBank/DDBJ databases">
        <authorList>
            <person name="Tran Van P."/>
        </authorList>
    </citation>
    <scope>NUCLEOTIDE SEQUENCE</scope>
</reference>
<dbReference type="EMBL" id="OB704025">
    <property type="protein sequence ID" value="CAD7238566.1"/>
    <property type="molecule type" value="Genomic_DNA"/>
</dbReference>
<organism evidence="1">
    <name type="scientific">Cyprideis torosa</name>
    <dbReference type="NCBI Taxonomy" id="163714"/>
    <lineage>
        <taxon>Eukaryota</taxon>
        <taxon>Metazoa</taxon>
        <taxon>Ecdysozoa</taxon>
        <taxon>Arthropoda</taxon>
        <taxon>Crustacea</taxon>
        <taxon>Oligostraca</taxon>
        <taxon>Ostracoda</taxon>
        <taxon>Podocopa</taxon>
        <taxon>Podocopida</taxon>
        <taxon>Cytherocopina</taxon>
        <taxon>Cytheroidea</taxon>
        <taxon>Cytherideidae</taxon>
        <taxon>Cyprideis</taxon>
    </lineage>
</organism>
<accession>A0A7R8X2D0</accession>
<name>A0A7R8X2D0_9CRUS</name>
<protein>
    <submittedName>
        <fullName evidence="1">Uncharacterized protein</fullName>
    </submittedName>
</protein>
<sequence>MKWRNFRNSVQNMIFKKKNNCRWDERDPLLWKTLFEKETSGSENWKPS</sequence>
<evidence type="ECO:0000313" key="1">
    <source>
        <dbReference type="EMBL" id="CAD7238566.1"/>
    </source>
</evidence>